<organism evidence="1">
    <name type="scientific">viral metagenome</name>
    <dbReference type="NCBI Taxonomy" id="1070528"/>
    <lineage>
        <taxon>unclassified sequences</taxon>
        <taxon>metagenomes</taxon>
        <taxon>organismal metagenomes</taxon>
    </lineage>
</organism>
<dbReference type="EMBL" id="MN740318">
    <property type="protein sequence ID" value="QHT99835.1"/>
    <property type="molecule type" value="Genomic_DNA"/>
</dbReference>
<protein>
    <submittedName>
        <fullName evidence="1">Uncharacterized protein</fullName>
    </submittedName>
</protein>
<dbReference type="AlphaFoldDB" id="A0A6C0J558"/>
<sequence length="436" mass="49600">MPNHLCHAPTADGTRCSARARFNADNLPLCGIHIRVRARALAAGRDYIIPAWEGPEMPDIIVLDDADAPPPPPEHRCQRCTHALRRTEIANGDTFCAPCRNHRAVVPEAERCTHHLQGNRIRRPCLMRHAPGLTLCRTHERVRQNKVFRDLLDRLIRVVNQAPANWAAIVQQVETDEVAWPFTENDRVHALTTVARAFVIPELYNRLHPWGPQMRPDGAIDWEAWRNGNGAWGGVADPALPPPRGELEAFTRDNQNVHTRVVTEQTNKTVEMLLNTPVPNRLRGELLTEIGLELARFRTPRLETTWKAVLHDIDSWSKRPTCRSVGDHLYRRVLEGLWTRILASPHKEDLFQRLWEECKDANGMCCDGHITRLCNVLAGYDDQVTTTVSLNEQLQQRMGAIAMMDVTDDVKRTLAENVLSELNVPVENRTEWIEAF</sequence>
<proteinExistence type="predicted"/>
<reference evidence="1" key="1">
    <citation type="journal article" date="2020" name="Nature">
        <title>Giant virus diversity and host interactions through global metagenomics.</title>
        <authorList>
            <person name="Schulz F."/>
            <person name="Roux S."/>
            <person name="Paez-Espino D."/>
            <person name="Jungbluth S."/>
            <person name="Walsh D.A."/>
            <person name="Denef V.J."/>
            <person name="McMahon K.D."/>
            <person name="Konstantinidis K.T."/>
            <person name="Eloe-Fadrosh E.A."/>
            <person name="Kyrpides N.C."/>
            <person name="Woyke T."/>
        </authorList>
    </citation>
    <scope>NUCLEOTIDE SEQUENCE</scope>
    <source>
        <strain evidence="1">GVMAG-M-3300025778-1</strain>
    </source>
</reference>
<name>A0A6C0J558_9ZZZZ</name>
<accession>A0A6C0J558</accession>
<evidence type="ECO:0000313" key="1">
    <source>
        <dbReference type="EMBL" id="QHT99835.1"/>
    </source>
</evidence>